<dbReference type="GO" id="GO:0004061">
    <property type="term" value="F:arylformamidase activity"/>
    <property type="evidence" value="ECO:0007669"/>
    <property type="project" value="InterPro"/>
</dbReference>
<dbReference type="STRING" id="904291.A7J15_03670"/>
<dbReference type="EMBL" id="LXMD01000021">
    <property type="protein sequence ID" value="OCG74640.1"/>
    <property type="molecule type" value="Genomic_DNA"/>
</dbReference>
<dbReference type="Pfam" id="PF04199">
    <property type="entry name" value="Cyclase"/>
    <property type="match status" value="1"/>
</dbReference>
<proteinExistence type="predicted"/>
<dbReference type="InterPro" id="IPR007325">
    <property type="entry name" value="KFase/CYL"/>
</dbReference>
<name>A0A1B9NDH6_9MICO</name>
<dbReference type="Gene3D" id="3.50.30.50">
    <property type="entry name" value="Putative cyclase"/>
    <property type="match status" value="1"/>
</dbReference>
<sequence>MATTRWTRRPEGSTWGDFGPDDTLGRLNLIGPEQVRKGVAEVRDGVTFSLSLPLDLPGGTAMNPNRFPPIVRPNLRAGHANFNVPMSVAYPGASDLMCDDLVVLHTQYSTQWDAFGHEGAFFDADGDGVAEPVYYNGWRAGADVTGPASPADAGLGSLGRVDGAADGSASTSHAGPVDISHAAAHGIQGRAVLVDLEAHLGRDRTVVGGDALRRILDADGITVEPGDIVLLHTGFADAILAAGGSPSADVIGSCAVLDGADPALQAWIRDSGVAAIAADNYAVEAFPATRAGDGDPVLPLHELCLFRLGVHLGELWHLTPLSRHLRRAGRSRLLLTAPPLRLPGATGSPVTPIATV</sequence>
<dbReference type="GO" id="GO:0019441">
    <property type="term" value="P:L-tryptophan catabolic process to kynurenine"/>
    <property type="evidence" value="ECO:0007669"/>
    <property type="project" value="InterPro"/>
</dbReference>
<dbReference type="AlphaFoldDB" id="A0A1B9NDH6"/>
<keyword evidence="2" id="KW-1185">Reference proteome</keyword>
<evidence type="ECO:0000313" key="2">
    <source>
        <dbReference type="Proteomes" id="UP000093355"/>
    </source>
</evidence>
<dbReference type="Proteomes" id="UP000093355">
    <property type="component" value="Unassembled WGS sequence"/>
</dbReference>
<comment type="caution">
    <text evidence="1">The sequence shown here is derived from an EMBL/GenBank/DDBJ whole genome shotgun (WGS) entry which is preliminary data.</text>
</comment>
<dbReference type="PANTHER" id="PTHR34861:SF10">
    <property type="entry name" value="CYCLASE"/>
    <property type="match status" value="1"/>
</dbReference>
<dbReference type="RefSeq" id="WP_067024675.1">
    <property type="nucleotide sequence ID" value="NZ_CP038256.1"/>
</dbReference>
<dbReference type="SUPFAM" id="SSF102198">
    <property type="entry name" value="Putative cyclase"/>
    <property type="match status" value="1"/>
</dbReference>
<evidence type="ECO:0000313" key="1">
    <source>
        <dbReference type="EMBL" id="OCG74640.1"/>
    </source>
</evidence>
<dbReference type="OrthoDB" id="7067800at2"/>
<dbReference type="InterPro" id="IPR037175">
    <property type="entry name" value="KFase_sf"/>
</dbReference>
<organism evidence="1 2">
    <name type="scientific">Microbacterium sediminis</name>
    <dbReference type="NCBI Taxonomy" id="904291"/>
    <lineage>
        <taxon>Bacteria</taxon>
        <taxon>Bacillati</taxon>
        <taxon>Actinomycetota</taxon>
        <taxon>Actinomycetes</taxon>
        <taxon>Micrococcales</taxon>
        <taxon>Microbacteriaceae</taxon>
        <taxon>Microbacterium</taxon>
    </lineage>
</organism>
<gene>
    <name evidence="1" type="ORF">A7J15_03670</name>
</gene>
<reference evidence="1 2" key="1">
    <citation type="submission" date="2016-05" db="EMBL/GenBank/DDBJ databases">
        <authorList>
            <person name="Lavstsen T."/>
            <person name="Jespersen J.S."/>
        </authorList>
    </citation>
    <scope>NUCLEOTIDE SEQUENCE [LARGE SCALE GENOMIC DNA]</scope>
    <source>
        <strain evidence="1 2">YLB-01</strain>
    </source>
</reference>
<dbReference type="PANTHER" id="PTHR34861">
    <property type="match status" value="1"/>
</dbReference>
<accession>A0A1B9NDH6</accession>
<protein>
    <submittedName>
        <fullName evidence="1">Cyclase</fullName>
    </submittedName>
</protein>